<feature type="compositionally biased region" description="Low complexity" evidence="1">
    <location>
        <begin position="52"/>
        <end position="77"/>
    </location>
</feature>
<proteinExistence type="predicted"/>
<evidence type="ECO:0000256" key="1">
    <source>
        <dbReference type="SAM" id="MobiDB-lite"/>
    </source>
</evidence>
<dbReference type="Gene3D" id="3.30.160.60">
    <property type="entry name" value="Classic Zinc Finger"/>
    <property type="match status" value="1"/>
</dbReference>
<dbReference type="EnsemblMetazoa" id="GBRI029397-RA">
    <property type="protein sequence ID" value="GBRI029397-PA"/>
    <property type="gene ID" value="GBRI029397"/>
</dbReference>
<dbReference type="Proteomes" id="UP000091820">
    <property type="component" value="Unassembled WGS sequence"/>
</dbReference>
<dbReference type="STRING" id="37001.A0A1A9WRF9"/>
<protein>
    <recommendedName>
        <fullName evidence="4">C2H2-type domain-containing protein</fullName>
    </recommendedName>
</protein>
<sequence>MINIYPILGSLLGVDTNNGHDNLNSIVNNDLYNSFGYLNNNNTIIQRTATGQQQQQQHQQQQQQQQQHHQQQQQSQQRHSDALERDTYMQCKHCKRFYKSVQKLQEHVRKYCLKEKKYKCVSCEYRSRRKDHVLRHAKRKHCELYEQYRDDEECLFVIRNEEESDERDGGGRYDHDNDFANDILIPAISLGTSTPNLSSSSLMPGTTMRELGFDFGSRDLTITAVPILQESEEDDDDYDEDAE</sequence>
<feature type="region of interest" description="Disordered" evidence="1">
    <location>
        <begin position="49"/>
        <end position="82"/>
    </location>
</feature>
<dbReference type="VEuPathDB" id="VectorBase:GBRI029397"/>
<evidence type="ECO:0000313" key="3">
    <source>
        <dbReference type="Proteomes" id="UP000091820"/>
    </source>
</evidence>
<accession>A0A1A9WRF9</accession>
<evidence type="ECO:0000313" key="2">
    <source>
        <dbReference type="EnsemblMetazoa" id="GBRI029397-PA"/>
    </source>
</evidence>
<dbReference type="AlphaFoldDB" id="A0A1A9WRF9"/>
<reference evidence="2" key="2">
    <citation type="submission" date="2020-05" db="UniProtKB">
        <authorList>
            <consortium name="EnsemblMetazoa"/>
        </authorList>
    </citation>
    <scope>IDENTIFICATION</scope>
    <source>
        <strain evidence="2">IAEA</strain>
    </source>
</reference>
<organism evidence="2 3">
    <name type="scientific">Glossina brevipalpis</name>
    <dbReference type="NCBI Taxonomy" id="37001"/>
    <lineage>
        <taxon>Eukaryota</taxon>
        <taxon>Metazoa</taxon>
        <taxon>Ecdysozoa</taxon>
        <taxon>Arthropoda</taxon>
        <taxon>Hexapoda</taxon>
        <taxon>Insecta</taxon>
        <taxon>Pterygota</taxon>
        <taxon>Neoptera</taxon>
        <taxon>Endopterygota</taxon>
        <taxon>Diptera</taxon>
        <taxon>Brachycera</taxon>
        <taxon>Muscomorpha</taxon>
        <taxon>Hippoboscoidea</taxon>
        <taxon>Glossinidae</taxon>
        <taxon>Glossina</taxon>
    </lineage>
</organism>
<reference evidence="3" key="1">
    <citation type="submission" date="2014-03" db="EMBL/GenBank/DDBJ databases">
        <authorList>
            <person name="Aksoy S."/>
            <person name="Warren W."/>
            <person name="Wilson R.K."/>
        </authorList>
    </citation>
    <scope>NUCLEOTIDE SEQUENCE [LARGE SCALE GENOMIC DNA]</scope>
    <source>
        <strain evidence="3">IAEA</strain>
    </source>
</reference>
<name>A0A1A9WRF9_9MUSC</name>
<evidence type="ECO:0008006" key="4">
    <source>
        <dbReference type="Google" id="ProtNLM"/>
    </source>
</evidence>
<keyword evidence="3" id="KW-1185">Reference proteome</keyword>